<gene>
    <name evidence="1" type="ORF">MMF94_35040</name>
</gene>
<organism evidence="1 2">
    <name type="scientific">Pseudonocardia alaniniphila</name>
    <dbReference type="NCBI Taxonomy" id="75291"/>
    <lineage>
        <taxon>Bacteria</taxon>
        <taxon>Bacillati</taxon>
        <taxon>Actinomycetota</taxon>
        <taxon>Actinomycetes</taxon>
        <taxon>Pseudonocardiales</taxon>
        <taxon>Pseudonocardiaceae</taxon>
        <taxon>Pseudonocardia</taxon>
    </lineage>
</organism>
<reference evidence="1 2" key="1">
    <citation type="submission" date="2022-03" db="EMBL/GenBank/DDBJ databases">
        <title>Pseudonocardia alaer sp. nov., a novel actinomycete isolated from reed forest soil.</title>
        <authorList>
            <person name="Wang L."/>
        </authorList>
    </citation>
    <scope>NUCLEOTIDE SEQUENCE [LARGE SCALE GENOMIC DNA]</scope>
    <source>
        <strain evidence="1 2">Y-16303</strain>
    </source>
</reference>
<dbReference type="RefSeq" id="WP_241041755.1">
    <property type="nucleotide sequence ID" value="NZ_BAAAJF010000029.1"/>
</dbReference>
<dbReference type="EMBL" id="JAKXMK010000038">
    <property type="protein sequence ID" value="MCH6170947.1"/>
    <property type="molecule type" value="Genomic_DNA"/>
</dbReference>
<proteinExistence type="predicted"/>
<protein>
    <recommendedName>
        <fullName evidence="3">Polyketide cyclase/dehydrase/lipid transport protein</fullName>
    </recommendedName>
</protein>
<sequence>MKVGGQFTAASSVGALRVLGTQPEKLAGVEALSDVASTPDGGFTALVTPATPFGSQPIAARVVTERADESGASLRVHGRRGPHVIDVELAISFVEAPEGTVVRWEADVWVRGPAASVGQRVALDVARRAIGDLLVSSAACA</sequence>
<keyword evidence="2" id="KW-1185">Reference proteome</keyword>
<dbReference type="InterPro" id="IPR023393">
    <property type="entry name" value="START-like_dom_sf"/>
</dbReference>
<dbReference type="Pfam" id="PF06240">
    <property type="entry name" value="COXG"/>
    <property type="match status" value="1"/>
</dbReference>
<evidence type="ECO:0000313" key="1">
    <source>
        <dbReference type="EMBL" id="MCH6170947.1"/>
    </source>
</evidence>
<evidence type="ECO:0008006" key="3">
    <source>
        <dbReference type="Google" id="ProtNLM"/>
    </source>
</evidence>
<accession>A0ABS9TQZ1</accession>
<dbReference type="SUPFAM" id="SSF55961">
    <property type="entry name" value="Bet v1-like"/>
    <property type="match status" value="1"/>
</dbReference>
<name>A0ABS9TQZ1_9PSEU</name>
<comment type="caution">
    <text evidence="1">The sequence shown here is derived from an EMBL/GenBank/DDBJ whole genome shotgun (WGS) entry which is preliminary data.</text>
</comment>
<dbReference type="Proteomes" id="UP001299970">
    <property type="component" value="Unassembled WGS sequence"/>
</dbReference>
<dbReference type="Gene3D" id="3.30.530.20">
    <property type="match status" value="1"/>
</dbReference>
<dbReference type="InterPro" id="IPR010419">
    <property type="entry name" value="CO_DH_gsu"/>
</dbReference>
<evidence type="ECO:0000313" key="2">
    <source>
        <dbReference type="Proteomes" id="UP001299970"/>
    </source>
</evidence>